<evidence type="ECO:0000256" key="1">
    <source>
        <dbReference type="SAM" id="SignalP"/>
    </source>
</evidence>
<organism evidence="2 3">
    <name type="scientific">Caloenas nicobarica</name>
    <name type="common">Nicobar pigeon</name>
    <dbReference type="NCBI Taxonomy" id="187106"/>
    <lineage>
        <taxon>Eukaryota</taxon>
        <taxon>Metazoa</taxon>
        <taxon>Chordata</taxon>
        <taxon>Craniata</taxon>
        <taxon>Vertebrata</taxon>
        <taxon>Euteleostomi</taxon>
        <taxon>Archelosauria</taxon>
        <taxon>Archosauria</taxon>
        <taxon>Dinosauria</taxon>
        <taxon>Saurischia</taxon>
        <taxon>Theropoda</taxon>
        <taxon>Coelurosauria</taxon>
        <taxon>Aves</taxon>
        <taxon>Neognathae</taxon>
        <taxon>Neoaves</taxon>
        <taxon>Columbimorphae</taxon>
        <taxon>Columbiformes</taxon>
        <taxon>Columbidae</taxon>
        <taxon>Caloenas</taxon>
    </lineage>
</organism>
<evidence type="ECO:0000313" key="3">
    <source>
        <dbReference type="Proteomes" id="UP000546235"/>
    </source>
</evidence>
<reference evidence="2 3" key="1">
    <citation type="submission" date="2019-09" db="EMBL/GenBank/DDBJ databases">
        <title>Bird 10,000 Genomes (B10K) Project - Family phase.</title>
        <authorList>
            <person name="Zhang G."/>
        </authorList>
    </citation>
    <scope>NUCLEOTIDE SEQUENCE [LARGE SCALE GENOMIC DNA]</scope>
    <source>
        <strain evidence="2">OUT-0007</strain>
        <tissue evidence="2">Blood</tissue>
    </source>
</reference>
<proteinExistence type="predicted"/>
<dbReference type="Gene3D" id="2.100.10.20">
    <property type="entry name" value="Vitelline membrane outer layer protein I (VOMI)"/>
    <property type="match status" value="1"/>
</dbReference>
<dbReference type="Proteomes" id="UP000546235">
    <property type="component" value="Unassembled WGS sequence"/>
</dbReference>
<sequence>VALVALVAALVAPARGGGGDDVTTVTIAVDNGGPWGEWGDPEICPRGAFATGFQLKV</sequence>
<feature type="non-terminal residue" evidence="2">
    <location>
        <position position="1"/>
    </location>
</feature>
<keyword evidence="1" id="KW-0732">Signal</keyword>
<accession>A0A7K6TDK1</accession>
<dbReference type="InterPro" id="IPR036706">
    <property type="entry name" value="VOMI_sf"/>
</dbReference>
<feature type="non-terminal residue" evidence="2">
    <location>
        <position position="57"/>
    </location>
</feature>
<feature type="signal peptide" evidence="1">
    <location>
        <begin position="1"/>
        <end position="16"/>
    </location>
</feature>
<dbReference type="EMBL" id="VZSB01002901">
    <property type="protein sequence ID" value="NWX08169.1"/>
    <property type="molecule type" value="Genomic_DNA"/>
</dbReference>
<dbReference type="AlphaFoldDB" id="A0A7K6TDK1"/>
<feature type="chain" id="PRO_5029617591" evidence="1">
    <location>
        <begin position="17"/>
        <end position="57"/>
    </location>
</feature>
<name>A0A7K6TDK1_CALNI</name>
<protein>
    <submittedName>
        <fullName evidence="2">VMO1 protein</fullName>
    </submittedName>
</protein>
<comment type="caution">
    <text evidence="2">The sequence shown here is derived from an EMBL/GenBank/DDBJ whole genome shotgun (WGS) entry which is preliminary data.</text>
</comment>
<dbReference type="InterPro" id="IPR005515">
    <property type="entry name" value="VOMI"/>
</dbReference>
<keyword evidence="3" id="KW-1185">Reference proteome</keyword>
<dbReference type="Pfam" id="PF03762">
    <property type="entry name" value="VOMI"/>
    <property type="match status" value="1"/>
</dbReference>
<dbReference type="SUPFAM" id="SSF51092">
    <property type="entry name" value="Vitelline membrane outer protein-I (VMO-I)"/>
    <property type="match status" value="1"/>
</dbReference>
<gene>
    <name evidence="2" type="primary">Vmo1_1</name>
    <name evidence="2" type="ORF">CALNIC_R15186</name>
</gene>
<evidence type="ECO:0000313" key="2">
    <source>
        <dbReference type="EMBL" id="NWX08169.1"/>
    </source>
</evidence>